<dbReference type="GO" id="GO:0004175">
    <property type="term" value="F:endopeptidase activity"/>
    <property type="evidence" value="ECO:0007669"/>
    <property type="project" value="TreeGrafter"/>
</dbReference>
<dbReference type="InterPro" id="IPR029045">
    <property type="entry name" value="ClpP/crotonase-like_dom_sf"/>
</dbReference>
<evidence type="ECO:0000259" key="7">
    <source>
        <dbReference type="PROSITE" id="PS50106"/>
    </source>
</evidence>
<dbReference type="InterPro" id="IPR036034">
    <property type="entry name" value="PDZ_sf"/>
</dbReference>
<feature type="compositionally biased region" description="Low complexity" evidence="6">
    <location>
        <begin position="452"/>
        <end position="472"/>
    </location>
</feature>
<dbReference type="SUPFAM" id="SSF50156">
    <property type="entry name" value="PDZ domain-like"/>
    <property type="match status" value="1"/>
</dbReference>
<dbReference type="Pfam" id="PF22694">
    <property type="entry name" value="CtpB_N-like"/>
    <property type="match status" value="1"/>
</dbReference>
<dbReference type="Pfam" id="PF03572">
    <property type="entry name" value="Peptidase_S41"/>
    <property type="match status" value="1"/>
</dbReference>
<protein>
    <submittedName>
        <fullName evidence="8">S41 family peptidase</fullName>
    </submittedName>
</protein>
<keyword evidence="9" id="KW-1185">Reference proteome</keyword>
<dbReference type="PANTHER" id="PTHR32060:SF30">
    <property type="entry name" value="CARBOXY-TERMINAL PROCESSING PROTEASE CTPA"/>
    <property type="match status" value="1"/>
</dbReference>
<proteinExistence type="inferred from homology"/>
<evidence type="ECO:0000256" key="2">
    <source>
        <dbReference type="ARBA" id="ARBA00022670"/>
    </source>
</evidence>
<feature type="region of interest" description="Disordered" evidence="6">
    <location>
        <begin position="452"/>
        <end position="479"/>
    </location>
</feature>
<dbReference type="InterPro" id="IPR001478">
    <property type="entry name" value="PDZ"/>
</dbReference>
<feature type="domain" description="PDZ" evidence="7">
    <location>
        <begin position="86"/>
        <end position="156"/>
    </location>
</feature>
<dbReference type="InterPro" id="IPR004447">
    <property type="entry name" value="Peptidase_S41A"/>
</dbReference>
<dbReference type="CDD" id="cd06782">
    <property type="entry name" value="cpPDZ_CPP-like"/>
    <property type="match status" value="1"/>
</dbReference>
<organism evidence="8 9">
    <name type="scientific">Phenylobacterium montanum</name>
    <dbReference type="NCBI Taxonomy" id="2823693"/>
    <lineage>
        <taxon>Bacteria</taxon>
        <taxon>Pseudomonadati</taxon>
        <taxon>Pseudomonadota</taxon>
        <taxon>Alphaproteobacteria</taxon>
        <taxon>Caulobacterales</taxon>
        <taxon>Caulobacteraceae</taxon>
        <taxon>Phenylobacterium</taxon>
    </lineage>
</organism>
<dbReference type="KEGG" id="caul:KCG34_17305"/>
<dbReference type="GO" id="GO:0030288">
    <property type="term" value="C:outer membrane-bounded periplasmic space"/>
    <property type="evidence" value="ECO:0007669"/>
    <property type="project" value="TreeGrafter"/>
</dbReference>
<dbReference type="AlphaFoldDB" id="A0A975ITK1"/>
<comment type="similarity">
    <text evidence="1 5">Belongs to the peptidase S41A family.</text>
</comment>
<dbReference type="PROSITE" id="PS50106">
    <property type="entry name" value="PDZ"/>
    <property type="match status" value="1"/>
</dbReference>
<accession>A0A975ITK1</accession>
<dbReference type="InterPro" id="IPR041489">
    <property type="entry name" value="PDZ_6"/>
</dbReference>
<dbReference type="PANTHER" id="PTHR32060">
    <property type="entry name" value="TAIL-SPECIFIC PROTEASE"/>
    <property type="match status" value="1"/>
</dbReference>
<dbReference type="FunFam" id="2.30.42.10:FF:000063">
    <property type="entry name" value="Peptidase, S41 family"/>
    <property type="match status" value="1"/>
</dbReference>
<dbReference type="Proteomes" id="UP000676409">
    <property type="component" value="Chromosome"/>
</dbReference>
<dbReference type="Gene3D" id="2.30.42.10">
    <property type="match status" value="1"/>
</dbReference>
<keyword evidence="3 5" id="KW-0378">Hydrolase</keyword>
<dbReference type="InterPro" id="IPR055210">
    <property type="entry name" value="CtpA/B_N"/>
</dbReference>
<evidence type="ECO:0000256" key="3">
    <source>
        <dbReference type="ARBA" id="ARBA00022801"/>
    </source>
</evidence>
<reference evidence="8" key="1">
    <citation type="submission" date="2021-04" db="EMBL/GenBank/DDBJ databases">
        <title>The complete genome sequence of Caulobacter sp. S6.</title>
        <authorList>
            <person name="Tang Y."/>
            <person name="Ouyang W."/>
            <person name="Liu Q."/>
            <person name="Huang B."/>
            <person name="Guo Z."/>
            <person name="Lei P."/>
        </authorList>
    </citation>
    <scope>NUCLEOTIDE SEQUENCE</scope>
    <source>
        <strain evidence="8">S6</strain>
    </source>
</reference>
<dbReference type="SUPFAM" id="SSF52096">
    <property type="entry name" value="ClpP/crotonase"/>
    <property type="match status" value="1"/>
</dbReference>
<evidence type="ECO:0000256" key="1">
    <source>
        <dbReference type="ARBA" id="ARBA00009179"/>
    </source>
</evidence>
<dbReference type="SMART" id="SM00228">
    <property type="entry name" value="PDZ"/>
    <property type="match status" value="1"/>
</dbReference>
<evidence type="ECO:0000313" key="9">
    <source>
        <dbReference type="Proteomes" id="UP000676409"/>
    </source>
</evidence>
<gene>
    <name evidence="8" type="ORF">KCG34_17305</name>
</gene>
<dbReference type="SMART" id="SM00245">
    <property type="entry name" value="TSPc"/>
    <property type="match status" value="1"/>
</dbReference>
<keyword evidence="4 5" id="KW-0720">Serine protease</keyword>
<evidence type="ECO:0000313" key="8">
    <source>
        <dbReference type="EMBL" id="QUD86820.1"/>
    </source>
</evidence>
<sequence length="479" mass="51001">MRKYLLIGVSAFCLGAGTMAYLNRPAVADTPRAQTFRMLELFGDVLTTVENQYVTPVDDKKLIQAAIDGMLTSLDPHSGYLNPDDYGDMRDQTRGEYGGLGIEVTSDEGAVKVVSPMDDTPAARAGIQSGDYITAIDNQSVIGLQLSDAVKKMRGSVGQPITLTIVRQGKDPFDVKLVRESINVKSAKGHMEGDYGYLRVSAFDEKTTEQATEAVKDLEAKNPKMKGLVLDLRNNPGGLLDQAVGISSMFLDGGEVVSQRGRDPKDIERYNARSHGDMLHGLPMVVLINSGTASAAEIVSGALQDRHRAAIVGLTSFGKGSVQTVIPLHNGEDGALKLTTARYYTPSGRSIQKTGIEPDLEVAETYEQAEAVANEAFQFSEASFSNALNAEEGKVRRAPHEPAEAPPTGFDAKKDFQLQRGLDVLKYGSVAATPKYPTPKPKLAAILPGANPAAVAPGTTAKPAKPADAKPAAPAPSHP</sequence>
<keyword evidence="2 5" id="KW-0645">Protease</keyword>
<evidence type="ECO:0000256" key="4">
    <source>
        <dbReference type="ARBA" id="ARBA00022825"/>
    </source>
</evidence>
<dbReference type="InterPro" id="IPR005151">
    <property type="entry name" value="Tail-specific_protease"/>
</dbReference>
<dbReference type="GO" id="GO:0007165">
    <property type="term" value="P:signal transduction"/>
    <property type="evidence" value="ECO:0007669"/>
    <property type="project" value="TreeGrafter"/>
</dbReference>
<dbReference type="GO" id="GO:0006508">
    <property type="term" value="P:proteolysis"/>
    <property type="evidence" value="ECO:0007669"/>
    <property type="project" value="UniProtKB-KW"/>
</dbReference>
<dbReference type="NCBIfam" id="TIGR00225">
    <property type="entry name" value="prc"/>
    <property type="match status" value="1"/>
</dbReference>
<name>A0A975ITK1_9CAUL</name>
<dbReference type="CDD" id="cd07560">
    <property type="entry name" value="Peptidase_S41_CPP"/>
    <property type="match status" value="1"/>
</dbReference>
<evidence type="ECO:0000256" key="5">
    <source>
        <dbReference type="RuleBase" id="RU004404"/>
    </source>
</evidence>
<dbReference type="Pfam" id="PF17820">
    <property type="entry name" value="PDZ_6"/>
    <property type="match status" value="1"/>
</dbReference>
<dbReference type="Gene3D" id="3.30.750.44">
    <property type="match status" value="1"/>
</dbReference>
<dbReference type="RefSeq" id="WP_211936872.1">
    <property type="nucleotide sequence ID" value="NZ_CP073078.1"/>
</dbReference>
<dbReference type="GO" id="GO:0008236">
    <property type="term" value="F:serine-type peptidase activity"/>
    <property type="evidence" value="ECO:0007669"/>
    <property type="project" value="UniProtKB-KW"/>
</dbReference>
<evidence type="ECO:0000256" key="6">
    <source>
        <dbReference type="SAM" id="MobiDB-lite"/>
    </source>
</evidence>
<dbReference type="EMBL" id="CP073078">
    <property type="protein sequence ID" value="QUD86820.1"/>
    <property type="molecule type" value="Genomic_DNA"/>
</dbReference>
<dbReference type="Gene3D" id="3.90.226.10">
    <property type="entry name" value="2-enoyl-CoA Hydratase, Chain A, domain 1"/>
    <property type="match status" value="1"/>
</dbReference>